<evidence type="ECO:0000313" key="3">
    <source>
        <dbReference type="Proteomes" id="UP001465755"/>
    </source>
</evidence>
<sequence>MGRRFSGLNRMKTCYVCNGTSPAELPGGERCCFTQCWGQGPRHPSLSHDNKLFAAPGRKASTSLGEEVIPAAPAVPPSGPKALRDLRHHLCHDCLVQVTGSLEVKAAPVRSLRDEEKHRQRRSDKAASISIKRHKAKLEALEAKGVISVTFHQSRAKRWQTSTSECVKQMASEQPEFAQQFEAAATHLMKLISDADWRQEQMKRLGPSALTTQLAPNQALMPPAPPTDPQAQIFGATQAPPANPSISQALVPTLMSQGVFGQGFLAGQPLLPSTVSLLQPHPIPPPLGPLPPQIFPHLGPPVIVSNPPQVPASGISVQLSQGSAPQSTPPEASGGEEASGAKRGRPPKNKGDKPQEKNEDSMLRDQDAMAACVTLYNVQQNKRLKAGHPNAVVITSTASVAPPATTAAAVAESS</sequence>
<feature type="region of interest" description="Disordered" evidence="1">
    <location>
        <begin position="109"/>
        <end position="129"/>
    </location>
</feature>
<evidence type="ECO:0000313" key="2">
    <source>
        <dbReference type="EMBL" id="KAK9798211.1"/>
    </source>
</evidence>
<protein>
    <submittedName>
        <fullName evidence="2">Uncharacterized protein</fullName>
    </submittedName>
</protein>
<gene>
    <name evidence="2" type="ORF">WJX73_006586</name>
</gene>
<comment type="caution">
    <text evidence="2">The sequence shown here is derived from an EMBL/GenBank/DDBJ whole genome shotgun (WGS) entry which is preliminary data.</text>
</comment>
<dbReference type="AlphaFoldDB" id="A0AAW1NTL5"/>
<dbReference type="Proteomes" id="UP001465755">
    <property type="component" value="Unassembled WGS sequence"/>
</dbReference>
<feature type="region of interest" description="Disordered" evidence="1">
    <location>
        <begin position="305"/>
        <end position="365"/>
    </location>
</feature>
<accession>A0AAW1NTL5</accession>
<dbReference type="EMBL" id="JALJOQ010000099">
    <property type="protein sequence ID" value="KAK9798211.1"/>
    <property type="molecule type" value="Genomic_DNA"/>
</dbReference>
<organism evidence="2 3">
    <name type="scientific">Symbiochloris irregularis</name>
    <dbReference type="NCBI Taxonomy" id="706552"/>
    <lineage>
        <taxon>Eukaryota</taxon>
        <taxon>Viridiplantae</taxon>
        <taxon>Chlorophyta</taxon>
        <taxon>core chlorophytes</taxon>
        <taxon>Trebouxiophyceae</taxon>
        <taxon>Trebouxiales</taxon>
        <taxon>Trebouxiaceae</taxon>
        <taxon>Symbiochloris</taxon>
    </lineage>
</organism>
<evidence type="ECO:0000256" key="1">
    <source>
        <dbReference type="SAM" id="MobiDB-lite"/>
    </source>
</evidence>
<keyword evidence="3" id="KW-1185">Reference proteome</keyword>
<name>A0AAW1NTL5_9CHLO</name>
<reference evidence="2 3" key="1">
    <citation type="journal article" date="2024" name="Nat. Commun.">
        <title>Phylogenomics reveals the evolutionary origins of lichenization in chlorophyte algae.</title>
        <authorList>
            <person name="Puginier C."/>
            <person name="Libourel C."/>
            <person name="Otte J."/>
            <person name="Skaloud P."/>
            <person name="Haon M."/>
            <person name="Grisel S."/>
            <person name="Petersen M."/>
            <person name="Berrin J.G."/>
            <person name="Delaux P.M."/>
            <person name="Dal Grande F."/>
            <person name="Keller J."/>
        </authorList>
    </citation>
    <scope>NUCLEOTIDE SEQUENCE [LARGE SCALE GENOMIC DNA]</scope>
    <source>
        <strain evidence="2 3">SAG 2036</strain>
    </source>
</reference>
<proteinExistence type="predicted"/>
<feature type="compositionally biased region" description="Basic and acidic residues" evidence="1">
    <location>
        <begin position="349"/>
        <end position="365"/>
    </location>
</feature>
<feature type="compositionally biased region" description="Polar residues" evidence="1">
    <location>
        <begin position="315"/>
        <end position="330"/>
    </location>
</feature>